<dbReference type="SUPFAM" id="SSF47571">
    <property type="entry name" value="Cloroperoxidase"/>
    <property type="match status" value="1"/>
</dbReference>
<evidence type="ECO:0000256" key="7">
    <source>
        <dbReference type="ARBA" id="ARBA00025795"/>
    </source>
</evidence>
<dbReference type="STRING" id="1314782.A0A165NJU5"/>
<dbReference type="GO" id="GO:0004601">
    <property type="term" value="F:peroxidase activity"/>
    <property type="evidence" value="ECO:0007669"/>
    <property type="project" value="UniProtKB-KW"/>
</dbReference>
<dbReference type="GO" id="GO:0046872">
    <property type="term" value="F:metal ion binding"/>
    <property type="evidence" value="ECO:0007669"/>
    <property type="project" value="UniProtKB-KW"/>
</dbReference>
<evidence type="ECO:0000313" key="10">
    <source>
        <dbReference type="EMBL" id="KZT19746.1"/>
    </source>
</evidence>
<evidence type="ECO:0000256" key="8">
    <source>
        <dbReference type="SAM" id="MobiDB-lite"/>
    </source>
</evidence>
<dbReference type="AlphaFoldDB" id="A0A165NJU5"/>
<evidence type="ECO:0000256" key="3">
    <source>
        <dbReference type="ARBA" id="ARBA00022617"/>
    </source>
</evidence>
<evidence type="ECO:0000259" key="9">
    <source>
        <dbReference type="PROSITE" id="PS51405"/>
    </source>
</evidence>
<feature type="region of interest" description="Disordered" evidence="8">
    <location>
        <begin position="1"/>
        <end position="29"/>
    </location>
</feature>
<proteinExistence type="inferred from homology"/>
<comment type="similarity">
    <text evidence="7">Belongs to the chloroperoxidase family.</text>
</comment>
<dbReference type="InterPro" id="IPR036851">
    <property type="entry name" value="Chloroperoxidase-like_sf"/>
</dbReference>
<organism evidence="10 11">
    <name type="scientific">Neolentinus lepideus HHB14362 ss-1</name>
    <dbReference type="NCBI Taxonomy" id="1314782"/>
    <lineage>
        <taxon>Eukaryota</taxon>
        <taxon>Fungi</taxon>
        <taxon>Dikarya</taxon>
        <taxon>Basidiomycota</taxon>
        <taxon>Agaricomycotina</taxon>
        <taxon>Agaricomycetes</taxon>
        <taxon>Gloeophyllales</taxon>
        <taxon>Gloeophyllaceae</taxon>
        <taxon>Neolentinus</taxon>
    </lineage>
</organism>
<keyword evidence="6" id="KW-0408">Iron</keyword>
<feature type="domain" description="Heme haloperoxidase family profile" evidence="9">
    <location>
        <begin position="17"/>
        <end position="264"/>
    </location>
</feature>
<evidence type="ECO:0000256" key="5">
    <source>
        <dbReference type="ARBA" id="ARBA00023002"/>
    </source>
</evidence>
<evidence type="ECO:0000256" key="2">
    <source>
        <dbReference type="ARBA" id="ARBA00022559"/>
    </source>
</evidence>
<reference evidence="10 11" key="1">
    <citation type="journal article" date="2016" name="Mol. Biol. Evol.">
        <title>Comparative Genomics of Early-Diverging Mushroom-Forming Fungi Provides Insights into the Origins of Lignocellulose Decay Capabilities.</title>
        <authorList>
            <person name="Nagy L.G."/>
            <person name="Riley R."/>
            <person name="Tritt A."/>
            <person name="Adam C."/>
            <person name="Daum C."/>
            <person name="Floudas D."/>
            <person name="Sun H."/>
            <person name="Yadav J.S."/>
            <person name="Pangilinan J."/>
            <person name="Larsson K.H."/>
            <person name="Matsuura K."/>
            <person name="Barry K."/>
            <person name="Labutti K."/>
            <person name="Kuo R."/>
            <person name="Ohm R.A."/>
            <person name="Bhattacharya S.S."/>
            <person name="Shirouzu T."/>
            <person name="Yoshinaga Y."/>
            <person name="Martin F.M."/>
            <person name="Grigoriev I.V."/>
            <person name="Hibbett D.S."/>
        </authorList>
    </citation>
    <scope>NUCLEOTIDE SEQUENCE [LARGE SCALE GENOMIC DNA]</scope>
    <source>
        <strain evidence="10 11">HHB14362 ss-1</strain>
    </source>
</reference>
<dbReference type="Pfam" id="PF01328">
    <property type="entry name" value="Peroxidase_2"/>
    <property type="match status" value="1"/>
</dbReference>
<name>A0A165NJU5_9AGAM</name>
<keyword evidence="11" id="KW-1185">Reference proteome</keyword>
<dbReference type="EMBL" id="KV425634">
    <property type="protein sequence ID" value="KZT19746.1"/>
    <property type="molecule type" value="Genomic_DNA"/>
</dbReference>
<protein>
    <submittedName>
        <fullName evidence="10">Cloroperoxidase</fullName>
    </submittedName>
</protein>
<dbReference type="Gene3D" id="1.10.489.10">
    <property type="entry name" value="Chloroperoxidase-like"/>
    <property type="match status" value="1"/>
</dbReference>
<comment type="cofactor">
    <cofactor evidence="1">
        <name>heme b</name>
        <dbReference type="ChEBI" id="CHEBI:60344"/>
    </cofactor>
</comment>
<evidence type="ECO:0000256" key="4">
    <source>
        <dbReference type="ARBA" id="ARBA00022723"/>
    </source>
</evidence>
<accession>A0A165NJU5</accession>
<dbReference type="PROSITE" id="PS51405">
    <property type="entry name" value="HEME_HALOPEROXIDASE"/>
    <property type="match status" value="1"/>
</dbReference>
<evidence type="ECO:0000313" key="11">
    <source>
        <dbReference type="Proteomes" id="UP000076761"/>
    </source>
</evidence>
<evidence type="ECO:0000256" key="6">
    <source>
        <dbReference type="ARBA" id="ARBA00023004"/>
    </source>
</evidence>
<sequence length="338" mass="36012">MHTNPRHPHATTNAFTGSHAFIPPSPSDSRSPCPALNTLANHGYLPRDGKNITPSHLVHALKAAYGTTTPLAWVLTYGGYFLLRNPPPPASLPSLSPSPLSPSSLSHTLHVLKALPSLYKVLAPLDLADLALHNHIEHDASLAHSNAAPDSLYAPTATNYTLLDQLFAFATPDDTFTLSSIARARVLREYQSNNSIDPFHAEVARGEVALVLGIFGPALTDTGNIHGEGIDMPLFRTWFAENRLPAGWSPKHAQTLRGTVEISKAIRGAMERIGRGGVTHRPESPQTVVVRPAPLIIPSLANAAVTSNVSVTSNGSARGVPLYVQDKIASLWAGGVGH</sequence>
<dbReference type="PANTHER" id="PTHR33577">
    <property type="entry name" value="STERIGMATOCYSTIN BIOSYNTHESIS PEROXIDASE STCC-RELATED"/>
    <property type="match status" value="1"/>
</dbReference>
<dbReference type="Proteomes" id="UP000076761">
    <property type="component" value="Unassembled WGS sequence"/>
</dbReference>
<keyword evidence="3" id="KW-0349">Heme</keyword>
<gene>
    <name evidence="10" type="ORF">NEOLEDRAFT_1141615</name>
</gene>
<dbReference type="InParanoid" id="A0A165NJU5"/>
<keyword evidence="5" id="KW-0560">Oxidoreductase</keyword>
<evidence type="ECO:0000256" key="1">
    <source>
        <dbReference type="ARBA" id="ARBA00001970"/>
    </source>
</evidence>
<keyword evidence="2 10" id="KW-0575">Peroxidase</keyword>
<dbReference type="InterPro" id="IPR000028">
    <property type="entry name" value="Chloroperoxidase"/>
</dbReference>
<keyword evidence="4" id="KW-0479">Metal-binding</keyword>
<dbReference type="OrthoDB" id="407298at2759"/>
<dbReference type="PANTHER" id="PTHR33577:SF9">
    <property type="entry name" value="PEROXIDASE STCC"/>
    <property type="match status" value="1"/>
</dbReference>